<organism evidence="20 21">
    <name type="scientific">Elioraea tepida</name>
    <dbReference type="NCBI Taxonomy" id="2843330"/>
    <lineage>
        <taxon>Bacteria</taxon>
        <taxon>Pseudomonadati</taxon>
        <taxon>Pseudomonadota</taxon>
        <taxon>Alphaproteobacteria</taxon>
        <taxon>Acetobacterales</taxon>
        <taxon>Elioraeaceae</taxon>
        <taxon>Elioraea</taxon>
    </lineage>
</organism>
<dbReference type="CDD" id="cd13912">
    <property type="entry name" value="CcO_II_C"/>
    <property type="match status" value="1"/>
</dbReference>
<keyword evidence="12 16" id="KW-0472">Membrane</keyword>
<feature type="transmembrane region" description="Helical" evidence="16">
    <location>
        <begin position="67"/>
        <end position="88"/>
    </location>
</feature>
<keyword evidence="9 14" id="KW-0249">Electron transport</keyword>
<dbReference type="InterPro" id="IPR001505">
    <property type="entry name" value="Copper_CuA"/>
</dbReference>
<dbReference type="PROSITE" id="PS00078">
    <property type="entry name" value="COX2"/>
    <property type="match status" value="1"/>
</dbReference>
<keyword evidence="11 15" id="KW-0186">Copper</keyword>
<keyword evidence="4 14" id="KW-0813">Transport</keyword>
<evidence type="ECO:0000256" key="8">
    <source>
        <dbReference type="ARBA" id="ARBA00022967"/>
    </source>
</evidence>
<evidence type="ECO:0000256" key="9">
    <source>
        <dbReference type="ARBA" id="ARBA00022982"/>
    </source>
</evidence>
<comment type="subcellular location">
    <subcellularLocation>
        <location evidence="14">Cell membrane</location>
        <topology evidence="14">Multi-pass membrane protein</topology>
    </subcellularLocation>
    <subcellularLocation>
        <location evidence="2">Membrane</location>
        <topology evidence="2">Multi-pass membrane protein</topology>
    </subcellularLocation>
</comment>
<dbReference type="EC" id="7.1.1.9" evidence="15"/>
<feature type="transmembrane region" description="Helical" evidence="16">
    <location>
        <begin position="109"/>
        <end position="131"/>
    </location>
</feature>
<name>A0A975U4W8_9PROT</name>
<accession>A0A975U4W8</accession>
<comment type="function">
    <text evidence="13 15">Subunits I and II form the functional core of the enzyme complex. Electrons originating in cytochrome c are transferred via heme a and Cu(A) to the binuclear center formed by heme a3 and Cu(B).</text>
</comment>
<evidence type="ECO:0000256" key="10">
    <source>
        <dbReference type="ARBA" id="ARBA00022989"/>
    </source>
</evidence>
<protein>
    <recommendedName>
        <fullName evidence="15">Cytochrome c oxidase subunit 2</fullName>
        <ecNumber evidence="15">7.1.1.9</ecNumber>
    </recommendedName>
</protein>
<dbReference type="InterPro" id="IPR045187">
    <property type="entry name" value="CcO_II"/>
</dbReference>
<dbReference type="KEGG" id="elio:KO353_06070"/>
<evidence type="ECO:0000256" key="4">
    <source>
        <dbReference type="ARBA" id="ARBA00022448"/>
    </source>
</evidence>
<evidence type="ECO:0000256" key="16">
    <source>
        <dbReference type="SAM" id="Phobius"/>
    </source>
</evidence>
<evidence type="ECO:0000313" key="20">
    <source>
        <dbReference type="EMBL" id="QXM25768.1"/>
    </source>
</evidence>
<dbReference type="GO" id="GO:0005507">
    <property type="term" value="F:copper ion binding"/>
    <property type="evidence" value="ECO:0007669"/>
    <property type="project" value="InterPro"/>
</dbReference>
<dbReference type="PANTHER" id="PTHR22888:SF9">
    <property type="entry name" value="CYTOCHROME C OXIDASE SUBUNIT 2"/>
    <property type="match status" value="1"/>
</dbReference>
<dbReference type="PROSITE" id="PS50999">
    <property type="entry name" value="COX2_TM"/>
    <property type="match status" value="1"/>
</dbReference>
<comment type="similarity">
    <text evidence="3 14">Belongs to the cytochrome c oxidase subunit 2 family.</text>
</comment>
<dbReference type="PROSITE" id="PS50857">
    <property type="entry name" value="COX2_CUA"/>
    <property type="match status" value="1"/>
</dbReference>
<dbReference type="InterPro" id="IPR014222">
    <property type="entry name" value="Cyt_c_oxidase_su2"/>
</dbReference>
<evidence type="ECO:0000256" key="2">
    <source>
        <dbReference type="ARBA" id="ARBA00004141"/>
    </source>
</evidence>
<keyword evidence="7 15" id="KW-0479">Metal-binding</keyword>
<comment type="cofactor">
    <cofactor evidence="15">
        <name>Cu cation</name>
        <dbReference type="ChEBI" id="CHEBI:23378"/>
    </cofactor>
    <text evidence="15">Binds a copper A center.</text>
</comment>
<evidence type="ECO:0000256" key="12">
    <source>
        <dbReference type="ARBA" id="ARBA00023136"/>
    </source>
</evidence>
<dbReference type="Pfam" id="PF02790">
    <property type="entry name" value="COX2_TM"/>
    <property type="match status" value="1"/>
</dbReference>
<dbReference type="AlphaFoldDB" id="A0A975U4W8"/>
<keyword evidence="6 14" id="KW-0812">Transmembrane</keyword>
<dbReference type="Proteomes" id="UP000694001">
    <property type="component" value="Chromosome"/>
</dbReference>
<reference evidence="20" key="1">
    <citation type="submission" date="2021-06" db="EMBL/GenBank/DDBJ databases">
        <title>Elioraea tepida, sp. nov., a moderately thermophilic aerobic anoxygenic phototrophic bacterium isolated from an alkaline siliceous hot spring mat community in Yellowstone National Park, WY, USA.</title>
        <authorList>
            <person name="Saini M.K."/>
            <person name="Yoshida S."/>
            <person name="Sebastian A."/>
            <person name="Hirose S."/>
            <person name="Hara E."/>
            <person name="Tamaki H."/>
            <person name="Soulier N.T."/>
            <person name="Albert I."/>
            <person name="Hanada S."/>
            <person name="Bryant D.A."/>
            <person name="Tank M."/>
        </authorList>
    </citation>
    <scope>NUCLEOTIDE SEQUENCE</scope>
    <source>
        <strain evidence="20">MS-P2</strain>
    </source>
</reference>
<evidence type="ECO:0000256" key="3">
    <source>
        <dbReference type="ARBA" id="ARBA00007866"/>
    </source>
</evidence>
<evidence type="ECO:0000313" key="21">
    <source>
        <dbReference type="Proteomes" id="UP000694001"/>
    </source>
</evidence>
<dbReference type="NCBIfam" id="TIGR02866">
    <property type="entry name" value="CoxB"/>
    <property type="match status" value="1"/>
</dbReference>
<dbReference type="PANTHER" id="PTHR22888">
    <property type="entry name" value="CYTOCHROME C OXIDASE, SUBUNIT II"/>
    <property type="match status" value="1"/>
</dbReference>
<evidence type="ECO:0000259" key="18">
    <source>
        <dbReference type="PROSITE" id="PS50857"/>
    </source>
</evidence>
<dbReference type="InterPro" id="IPR034210">
    <property type="entry name" value="CcO_II_C"/>
</dbReference>
<comment type="catalytic activity">
    <reaction evidence="15">
        <text>4 Fe(II)-[cytochrome c] + O2 + 8 H(+)(in) = 4 Fe(III)-[cytochrome c] + 2 H2O + 4 H(+)(out)</text>
        <dbReference type="Rhea" id="RHEA:11436"/>
        <dbReference type="Rhea" id="RHEA-COMP:10350"/>
        <dbReference type="Rhea" id="RHEA-COMP:14399"/>
        <dbReference type="ChEBI" id="CHEBI:15377"/>
        <dbReference type="ChEBI" id="CHEBI:15378"/>
        <dbReference type="ChEBI" id="CHEBI:15379"/>
        <dbReference type="ChEBI" id="CHEBI:29033"/>
        <dbReference type="ChEBI" id="CHEBI:29034"/>
        <dbReference type="EC" id="7.1.1.9"/>
    </reaction>
</comment>
<evidence type="ECO:0000256" key="17">
    <source>
        <dbReference type="SAM" id="SignalP"/>
    </source>
</evidence>
<dbReference type="InterPro" id="IPR002429">
    <property type="entry name" value="CcO_II-like_C"/>
</dbReference>
<gene>
    <name evidence="20" type="primary">coxB</name>
    <name evidence="20" type="ORF">KO353_06070</name>
</gene>
<keyword evidence="5 14" id="KW-0679">Respiratory chain</keyword>
<dbReference type="GO" id="GO:0004129">
    <property type="term" value="F:cytochrome-c oxidase activity"/>
    <property type="evidence" value="ECO:0007669"/>
    <property type="project" value="UniProtKB-EC"/>
</dbReference>
<keyword evidence="17" id="KW-0732">Signal</keyword>
<evidence type="ECO:0000256" key="13">
    <source>
        <dbReference type="ARBA" id="ARBA00024688"/>
    </source>
</evidence>
<evidence type="ECO:0000259" key="19">
    <source>
        <dbReference type="PROSITE" id="PS50999"/>
    </source>
</evidence>
<dbReference type="FunFam" id="2.60.40.420:FF:000001">
    <property type="entry name" value="Cytochrome c oxidase subunit 2"/>
    <property type="match status" value="1"/>
</dbReference>
<evidence type="ECO:0000256" key="6">
    <source>
        <dbReference type="ARBA" id="ARBA00022692"/>
    </source>
</evidence>
<dbReference type="GO" id="GO:0042773">
    <property type="term" value="P:ATP synthesis coupled electron transport"/>
    <property type="evidence" value="ECO:0007669"/>
    <property type="project" value="TreeGrafter"/>
</dbReference>
<dbReference type="GO" id="GO:0016491">
    <property type="term" value="F:oxidoreductase activity"/>
    <property type="evidence" value="ECO:0007669"/>
    <property type="project" value="InterPro"/>
</dbReference>
<dbReference type="EMBL" id="CP076448">
    <property type="protein sequence ID" value="QXM25768.1"/>
    <property type="molecule type" value="Genomic_DNA"/>
</dbReference>
<evidence type="ECO:0000256" key="15">
    <source>
        <dbReference type="RuleBase" id="RU004024"/>
    </source>
</evidence>
<evidence type="ECO:0000256" key="14">
    <source>
        <dbReference type="RuleBase" id="RU000456"/>
    </source>
</evidence>
<feature type="signal peptide" evidence="17">
    <location>
        <begin position="1"/>
        <end position="32"/>
    </location>
</feature>
<evidence type="ECO:0000256" key="11">
    <source>
        <dbReference type="ARBA" id="ARBA00023008"/>
    </source>
</evidence>
<proteinExistence type="inferred from homology"/>
<feature type="chain" id="PRO_5037309657" description="Cytochrome c oxidase subunit 2" evidence="17">
    <location>
        <begin position="33"/>
        <end position="311"/>
    </location>
</feature>
<feature type="domain" description="Cytochrome oxidase subunit II transmembrane region profile" evidence="19">
    <location>
        <begin position="42"/>
        <end position="137"/>
    </location>
</feature>
<comment type="cofactor">
    <cofactor evidence="1">
        <name>heme</name>
        <dbReference type="ChEBI" id="CHEBI:30413"/>
    </cofactor>
</comment>
<keyword evidence="8" id="KW-1278">Translocase</keyword>
<keyword evidence="10 16" id="KW-1133">Transmembrane helix</keyword>
<evidence type="ECO:0000256" key="7">
    <source>
        <dbReference type="ARBA" id="ARBA00022723"/>
    </source>
</evidence>
<feature type="domain" description="Cytochrome oxidase subunit II copper A binding" evidence="18">
    <location>
        <begin position="138"/>
        <end position="271"/>
    </location>
</feature>
<dbReference type="InterPro" id="IPR011759">
    <property type="entry name" value="Cyt_c_oxidase_su2_TM_dom"/>
</dbReference>
<dbReference type="GO" id="GO:0005886">
    <property type="term" value="C:plasma membrane"/>
    <property type="evidence" value="ECO:0007669"/>
    <property type="project" value="UniProtKB-SubCell"/>
</dbReference>
<sequence length="311" mass="34274">MRAQGRCRQTVRGVLGVAALAGLAAMVLAVGAADASTTEVGAPVPWGMGMQASASPVKDRIHSLHNFLLVIITLITIFVLALLTYVVVRFRAQRNPVPSRTAHNTTLEVIWTVVPVLILVAIGVPSFRLLYFMDRAKEPDMTLKVTAFQWAWEYEYPDHDGIKFESYMIPTEELRPGQLRLLDVDNEVVVPAGKDIRVLVTSRDVIHSLFVPALGVQKYGIPGRTLETWFRADRPGVYYGQCNQICGVNHAFMPVVIRAVPEAEFTAWVKEAKRRFANDNTRPLPLVAAGDGEAGEVGLRLAEARRGSTSQ</sequence>
<dbReference type="Pfam" id="PF00116">
    <property type="entry name" value="COX2"/>
    <property type="match status" value="1"/>
</dbReference>
<evidence type="ECO:0000256" key="1">
    <source>
        <dbReference type="ARBA" id="ARBA00001971"/>
    </source>
</evidence>
<evidence type="ECO:0000256" key="5">
    <source>
        <dbReference type="ARBA" id="ARBA00022660"/>
    </source>
</evidence>
<keyword evidence="21" id="KW-1185">Reference proteome</keyword>